<dbReference type="Proteomes" id="UP000075883">
    <property type="component" value="Unassembled WGS sequence"/>
</dbReference>
<keyword evidence="1" id="KW-1133">Transmembrane helix</keyword>
<proteinExistence type="predicted"/>
<keyword evidence="1" id="KW-0472">Membrane</keyword>
<keyword evidence="3" id="KW-1185">Reference proteome</keyword>
<feature type="transmembrane region" description="Helical" evidence="1">
    <location>
        <begin position="52"/>
        <end position="73"/>
    </location>
</feature>
<dbReference type="AlphaFoldDB" id="A0A182LSW2"/>
<dbReference type="EMBL" id="AXCM01001173">
    <property type="status" value="NOT_ANNOTATED_CDS"/>
    <property type="molecule type" value="Genomic_DNA"/>
</dbReference>
<organism evidence="2 3">
    <name type="scientific">Anopheles culicifacies</name>
    <dbReference type="NCBI Taxonomy" id="139723"/>
    <lineage>
        <taxon>Eukaryota</taxon>
        <taxon>Metazoa</taxon>
        <taxon>Ecdysozoa</taxon>
        <taxon>Arthropoda</taxon>
        <taxon>Hexapoda</taxon>
        <taxon>Insecta</taxon>
        <taxon>Pterygota</taxon>
        <taxon>Neoptera</taxon>
        <taxon>Endopterygota</taxon>
        <taxon>Diptera</taxon>
        <taxon>Nematocera</taxon>
        <taxon>Culicoidea</taxon>
        <taxon>Culicidae</taxon>
        <taxon>Anophelinae</taxon>
        <taxon>Anopheles</taxon>
        <taxon>culicifacies species complex</taxon>
    </lineage>
</organism>
<keyword evidence="1" id="KW-0812">Transmembrane</keyword>
<sequence>MNAATRADITSFWLMHIRYQRYYCGCPVKLKLVVRVNLIHIILIARQTILQIYAFVLTFFFLALGSTGGIGTLQSIENHQHRGNDFVRQLTQYGRFAITKRQQRAQANNAQLTIVNAAFDGMILVQFSAFQDQL</sequence>
<dbReference type="VEuPathDB" id="VectorBase:ACUA001109"/>
<dbReference type="EnsemblMetazoa" id="ACUA001109-RA">
    <property type="protein sequence ID" value="ACUA001109-PA"/>
    <property type="gene ID" value="ACUA001109"/>
</dbReference>
<protein>
    <submittedName>
        <fullName evidence="2">Uncharacterized protein</fullName>
    </submittedName>
</protein>
<evidence type="ECO:0000313" key="2">
    <source>
        <dbReference type="EnsemblMetazoa" id="ACUA001109-PA"/>
    </source>
</evidence>
<accession>A0A182LSW2</accession>
<name>A0A182LSW2_9DIPT</name>
<reference evidence="2" key="2">
    <citation type="submission" date="2020-05" db="UniProtKB">
        <authorList>
            <consortium name="EnsemblMetazoa"/>
        </authorList>
    </citation>
    <scope>IDENTIFICATION</scope>
    <source>
        <strain evidence="2">A-37</strain>
    </source>
</reference>
<reference evidence="3" key="1">
    <citation type="submission" date="2013-09" db="EMBL/GenBank/DDBJ databases">
        <title>The Genome Sequence of Anopheles culicifacies species A.</title>
        <authorList>
            <consortium name="The Broad Institute Genomics Platform"/>
            <person name="Neafsey D.E."/>
            <person name="Besansky N."/>
            <person name="Howell P."/>
            <person name="Walton C."/>
            <person name="Young S.K."/>
            <person name="Zeng Q."/>
            <person name="Gargeya S."/>
            <person name="Fitzgerald M."/>
            <person name="Haas B."/>
            <person name="Abouelleil A."/>
            <person name="Allen A.W."/>
            <person name="Alvarado L."/>
            <person name="Arachchi H.M."/>
            <person name="Berlin A.M."/>
            <person name="Chapman S.B."/>
            <person name="Gainer-Dewar J."/>
            <person name="Goldberg J."/>
            <person name="Griggs A."/>
            <person name="Gujja S."/>
            <person name="Hansen M."/>
            <person name="Howarth C."/>
            <person name="Imamovic A."/>
            <person name="Ireland A."/>
            <person name="Larimer J."/>
            <person name="McCowan C."/>
            <person name="Murphy C."/>
            <person name="Pearson M."/>
            <person name="Poon T.W."/>
            <person name="Priest M."/>
            <person name="Roberts A."/>
            <person name="Saif S."/>
            <person name="Shea T."/>
            <person name="Sisk P."/>
            <person name="Sykes S."/>
            <person name="Wortman J."/>
            <person name="Nusbaum C."/>
            <person name="Birren B."/>
        </authorList>
    </citation>
    <scope>NUCLEOTIDE SEQUENCE [LARGE SCALE GENOMIC DNA]</scope>
    <source>
        <strain evidence="3">A-37</strain>
    </source>
</reference>
<evidence type="ECO:0000313" key="3">
    <source>
        <dbReference type="Proteomes" id="UP000075883"/>
    </source>
</evidence>
<evidence type="ECO:0000256" key="1">
    <source>
        <dbReference type="SAM" id="Phobius"/>
    </source>
</evidence>